<dbReference type="EMBL" id="LFYR01000889">
    <property type="protein sequence ID" value="KMZ67692.1"/>
    <property type="molecule type" value="Genomic_DNA"/>
</dbReference>
<feature type="domain" description="VQ" evidence="2">
    <location>
        <begin position="107"/>
        <end position="132"/>
    </location>
</feature>
<dbReference type="OrthoDB" id="783585at2759"/>
<feature type="compositionally biased region" description="Low complexity" evidence="1">
    <location>
        <begin position="1"/>
        <end position="17"/>
    </location>
</feature>
<protein>
    <recommendedName>
        <fullName evidence="2">VQ domain-containing protein</fullName>
    </recommendedName>
</protein>
<feature type="region of interest" description="Disordered" evidence="1">
    <location>
        <begin position="1"/>
        <end position="113"/>
    </location>
</feature>
<comment type="caution">
    <text evidence="3">The sequence shown here is derived from an EMBL/GenBank/DDBJ whole genome shotgun (WGS) entry which is preliminary data.</text>
</comment>
<dbReference type="PANTHER" id="PTHR33783:SF4">
    <property type="entry name" value="VQ MOTIF-CONTAINING PROTEIN 9"/>
    <property type="match status" value="1"/>
</dbReference>
<dbReference type="InterPro" id="IPR039612">
    <property type="entry name" value="VQ_5/9/14"/>
</dbReference>
<proteinExistence type="predicted"/>
<dbReference type="InterPro" id="IPR008889">
    <property type="entry name" value="VQ"/>
</dbReference>
<dbReference type="PANTHER" id="PTHR33783">
    <property type="entry name" value="PROTEIN HAIKU1"/>
    <property type="match status" value="1"/>
</dbReference>
<dbReference type="Pfam" id="PF05678">
    <property type="entry name" value="VQ"/>
    <property type="match status" value="1"/>
</dbReference>
<organism evidence="3 4">
    <name type="scientific">Zostera marina</name>
    <name type="common">Eelgrass</name>
    <dbReference type="NCBI Taxonomy" id="29655"/>
    <lineage>
        <taxon>Eukaryota</taxon>
        <taxon>Viridiplantae</taxon>
        <taxon>Streptophyta</taxon>
        <taxon>Embryophyta</taxon>
        <taxon>Tracheophyta</taxon>
        <taxon>Spermatophyta</taxon>
        <taxon>Magnoliopsida</taxon>
        <taxon>Liliopsida</taxon>
        <taxon>Zosteraceae</taxon>
        <taxon>Zostera</taxon>
    </lineage>
</organism>
<feature type="compositionally biased region" description="Low complexity" evidence="1">
    <location>
        <begin position="77"/>
        <end position="105"/>
    </location>
</feature>
<name>A0A0K9PHJ2_ZOSMR</name>
<dbReference type="AlphaFoldDB" id="A0A0K9PHJ2"/>
<evidence type="ECO:0000313" key="4">
    <source>
        <dbReference type="Proteomes" id="UP000036987"/>
    </source>
</evidence>
<evidence type="ECO:0000256" key="1">
    <source>
        <dbReference type="SAM" id="MobiDB-lite"/>
    </source>
</evidence>
<dbReference type="OMA" id="HYANPRV"/>
<reference evidence="4" key="1">
    <citation type="journal article" date="2016" name="Nature">
        <title>The genome of the seagrass Zostera marina reveals angiosperm adaptation to the sea.</title>
        <authorList>
            <person name="Olsen J.L."/>
            <person name="Rouze P."/>
            <person name="Verhelst B."/>
            <person name="Lin Y.-C."/>
            <person name="Bayer T."/>
            <person name="Collen J."/>
            <person name="Dattolo E."/>
            <person name="De Paoli E."/>
            <person name="Dittami S."/>
            <person name="Maumus F."/>
            <person name="Michel G."/>
            <person name="Kersting A."/>
            <person name="Lauritano C."/>
            <person name="Lohaus R."/>
            <person name="Toepel M."/>
            <person name="Tonon T."/>
            <person name="Vanneste K."/>
            <person name="Amirebrahimi M."/>
            <person name="Brakel J."/>
            <person name="Bostroem C."/>
            <person name="Chovatia M."/>
            <person name="Grimwood J."/>
            <person name="Jenkins J.W."/>
            <person name="Jueterbock A."/>
            <person name="Mraz A."/>
            <person name="Stam W.T."/>
            <person name="Tice H."/>
            <person name="Bornberg-Bauer E."/>
            <person name="Green P.J."/>
            <person name="Pearson G.A."/>
            <person name="Procaccini G."/>
            <person name="Duarte C.M."/>
            <person name="Schmutz J."/>
            <person name="Reusch T.B.H."/>
            <person name="Van de Peer Y."/>
        </authorList>
    </citation>
    <scope>NUCLEOTIDE SEQUENCE [LARGE SCALE GENOMIC DNA]</scope>
    <source>
        <strain evidence="4">cv. Finnish</strain>
    </source>
</reference>
<keyword evidence="4" id="KW-1185">Reference proteome</keyword>
<dbReference type="Proteomes" id="UP000036987">
    <property type="component" value="Unassembled WGS sequence"/>
</dbReference>
<gene>
    <name evidence="3" type="ORF">ZOSMA_25G00790</name>
</gene>
<evidence type="ECO:0000313" key="3">
    <source>
        <dbReference type="EMBL" id="KMZ67692.1"/>
    </source>
</evidence>
<feature type="compositionally biased region" description="Basic residues" evidence="1">
    <location>
        <begin position="33"/>
        <end position="46"/>
    </location>
</feature>
<accession>A0A0K9PHJ2</accession>
<sequence length="269" mass="28350">MEMKNGNGNGTKSKNGSFSGGVGENSLRMVNKNSHKISKHHGKNPTKLKSTVPPEPLIQSEALVDGTNGNGDGKSNGNGNSSNNGNGKSDNNLTATSAAQTQPQPQAQPPVYNINKDDFRDVVQKLTGSPAHYANPRVPAPVPVISTPPPATSRLHKIRPPPLAQLNNPTARNGNLWMRGPTSPLPPLPMVCAAAESPITAYMRRLHGGGHQQGLTTAMTGSVGAPLFPLPTSPLGFGCMPSPRSAYQIMLPPPSPRLPLSSPKWKTDH</sequence>
<evidence type="ECO:0000259" key="2">
    <source>
        <dbReference type="Pfam" id="PF05678"/>
    </source>
</evidence>